<comment type="subunit">
    <text evidence="8">PSII is composed of 1 copy each of membrane proteins PsbA, PsbB, PsbC, PsbD, PsbE, PsbF, PsbH, PsbI, PsbJ, PsbK, PsbL, PsbM, PsbT, PsbX, PsbY, PsbZ, Psb30/Ycf12, at least 3 peripheral proteins of the oxygen-evolving complex and a large number of cofactors. It forms dimeric complexes.</text>
</comment>
<evidence type="ECO:0000313" key="9">
    <source>
        <dbReference type="EMBL" id="AOV84739.1"/>
    </source>
</evidence>
<keyword evidence="3 8" id="KW-0602">Photosynthesis</keyword>
<dbReference type="GO" id="GO:0009539">
    <property type="term" value="C:photosystem II reaction center"/>
    <property type="evidence" value="ECO:0007669"/>
    <property type="project" value="InterPro"/>
</dbReference>
<dbReference type="PANTHER" id="PTHR35772">
    <property type="entry name" value="PHOTOSYSTEM II REACTION CENTER PROTEIN I"/>
    <property type="match status" value="1"/>
</dbReference>
<evidence type="ECO:0000256" key="7">
    <source>
        <dbReference type="ARBA" id="ARBA00023276"/>
    </source>
</evidence>
<dbReference type="HAMAP" id="MF_01316">
    <property type="entry name" value="PSII_PsbI"/>
    <property type="match status" value="1"/>
</dbReference>
<dbReference type="PANTHER" id="PTHR35772:SF1">
    <property type="entry name" value="PHOTOSYSTEM II REACTION CENTER PROTEIN I"/>
    <property type="match status" value="1"/>
</dbReference>
<evidence type="ECO:0000256" key="4">
    <source>
        <dbReference type="ARBA" id="ARBA00022692"/>
    </source>
</evidence>
<reference evidence="9" key="1">
    <citation type="submission" date="2016-02" db="EMBL/GenBank/DDBJ databases">
        <title>Phylogenomics of the Schizaeales.</title>
        <authorList>
            <person name="Labiak P.H."/>
            <person name="Karol K.G."/>
        </authorList>
    </citation>
    <scope>NUCLEOTIDE SEQUENCE</scope>
</reference>
<evidence type="ECO:0000256" key="8">
    <source>
        <dbReference type="HAMAP-Rule" id="MF_01316"/>
    </source>
</evidence>
<evidence type="ECO:0000256" key="3">
    <source>
        <dbReference type="ARBA" id="ARBA00022531"/>
    </source>
</evidence>
<name>A0A1U7AFL9_9MONI</name>
<evidence type="ECO:0000256" key="1">
    <source>
        <dbReference type="ARBA" id="ARBA00004167"/>
    </source>
</evidence>
<feature type="transmembrane region" description="Helical" evidence="8">
    <location>
        <begin position="6"/>
        <end position="25"/>
    </location>
</feature>
<keyword evidence="8" id="KW-0793">Thylakoid</keyword>
<proteinExistence type="inferred from homology"/>
<dbReference type="NCBIfam" id="NF002735">
    <property type="entry name" value="PRK02655.1"/>
    <property type="match status" value="1"/>
</dbReference>
<dbReference type="AlphaFoldDB" id="A0A1U7AFL9"/>
<keyword evidence="9" id="KW-0934">Plastid</keyword>
<accession>A0A1U7AFL9</accession>
<sequence length="36" mass="4091">MLTLKLLVYTVVTFFVSPFVFGFLSNDPGRNPGRKE</sequence>
<comment type="similarity">
    <text evidence="8">Belongs to the PsbI family.</text>
</comment>
<keyword evidence="4 8" id="KW-0812">Transmembrane</keyword>
<evidence type="ECO:0000256" key="5">
    <source>
        <dbReference type="ARBA" id="ARBA00022989"/>
    </source>
</evidence>
<dbReference type="GO" id="GO:0009535">
    <property type="term" value="C:chloroplast thylakoid membrane"/>
    <property type="evidence" value="ECO:0007669"/>
    <property type="project" value="UniProtKB-SubCell"/>
</dbReference>
<keyword evidence="9" id="KW-0150">Chloroplast</keyword>
<organism evidence="9">
    <name type="scientific">Actinostachys pennula</name>
    <dbReference type="NCBI Taxonomy" id="148577"/>
    <lineage>
        <taxon>Eukaryota</taxon>
        <taxon>Viridiplantae</taxon>
        <taxon>Streptophyta</taxon>
        <taxon>Embryophyta</taxon>
        <taxon>Tracheophyta</taxon>
        <taxon>Polypodiopsida</taxon>
        <taxon>Polypodiidae</taxon>
        <taxon>Schizaeales</taxon>
        <taxon>Schizaeaceae</taxon>
        <taxon>Actinostachys</taxon>
    </lineage>
</organism>
<keyword evidence="6 8" id="KW-0472">Membrane</keyword>
<protein>
    <recommendedName>
        <fullName evidence="8">Photosystem II reaction center protein I</fullName>
        <shortName evidence="8">PSII-I</shortName>
    </recommendedName>
    <alternativeName>
        <fullName evidence="8">PSII 4.8 kDa protein</fullName>
    </alternativeName>
</protein>
<comment type="subcellular location">
    <subcellularLocation>
        <location evidence="1">Membrane</location>
        <topology evidence="1">Single-pass membrane protein</topology>
    </subcellularLocation>
    <subcellularLocation>
        <location evidence="8">Plastid</location>
        <location evidence="8">Chloroplast thylakoid membrane</location>
        <topology evidence="8">Single-pass membrane protein</topology>
    </subcellularLocation>
</comment>
<keyword evidence="7 8" id="KW-0604">Photosystem II</keyword>
<gene>
    <name evidence="8 9" type="primary">psbI</name>
</gene>
<evidence type="ECO:0000256" key="2">
    <source>
        <dbReference type="ARBA" id="ARBA00022469"/>
    </source>
</evidence>
<dbReference type="GO" id="GO:0015979">
    <property type="term" value="P:photosynthesis"/>
    <property type="evidence" value="ECO:0007669"/>
    <property type="project" value="UniProtKB-UniRule"/>
</dbReference>
<keyword evidence="2 8" id="KW-0674">Reaction center</keyword>
<dbReference type="Pfam" id="PF02532">
    <property type="entry name" value="PsbI"/>
    <property type="match status" value="1"/>
</dbReference>
<dbReference type="InterPro" id="IPR003686">
    <property type="entry name" value="PSII_PsbI"/>
</dbReference>
<evidence type="ECO:0000256" key="6">
    <source>
        <dbReference type="ARBA" id="ARBA00023136"/>
    </source>
</evidence>
<geneLocation type="chloroplast" evidence="9"/>
<dbReference type="EMBL" id="KU764518">
    <property type="protein sequence ID" value="AOV84739.1"/>
    <property type="molecule type" value="Genomic_DNA"/>
</dbReference>
<keyword evidence="5 8" id="KW-1133">Transmembrane helix</keyword>
<comment type="function">
    <text evidence="8">One of the components of the core complex of photosystem II (PSII), required for its stability and/or assembly. PSII is a light-driven water:plastoquinone oxidoreductase that uses light energy to abstract electrons from H(2)O, generating O(2) and a proton gradient subsequently used for ATP formation. It consists of a core antenna complex that captures photons, and an electron transfer chain that converts photonic excitation into a charge separation.</text>
</comment>
<dbReference type="SUPFAM" id="SSF161041">
    <property type="entry name" value="Photosystem II reaction center protein I, PsbI"/>
    <property type="match status" value="1"/>
</dbReference>
<dbReference type="InterPro" id="IPR037271">
    <property type="entry name" value="PSII_PsbI_sf"/>
</dbReference>